<accession>A0A916ZUI1</accession>
<protein>
    <submittedName>
        <fullName evidence="4">Haloacid dehalogenase</fullName>
    </submittedName>
</protein>
<keyword evidence="3" id="KW-0460">Magnesium</keyword>
<dbReference type="PANTHER" id="PTHR46470">
    <property type="entry name" value="N-ACYLNEURAMINATE-9-PHOSPHATASE"/>
    <property type="match status" value="1"/>
</dbReference>
<evidence type="ECO:0000256" key="2">
    <source>
        <dbReference type="ARBA" id="ARBA00022801"/>
    </source>
</evidence>
<keyword evidence="5" id="KW-1185">Reference proteome</keyword>
<dbReference type="InterPro" id="IPR036412">
    <property type="entry name" value="HAD-like_sf"/>
</dbReference>
<dbReference type="SUPFAM" id="SSF56784">
    <property type="entry name" value="HAD-like"/>
    <property type="match status" value="1"/>
</dbReference>
<dbReference type="GO" id="GO:0046872">
    <property type="term" value="F:metal ion binding"/>
    <property type="evidence" value="ECO:0007669"/>
    <property type="project" value="UniProtKB-KW"/>
</dbReference>
<dbReference type="Gene3D" id="3.40.50.1000">
    <property type="entry name" value="HAD superfamily/HAD-like"/>
    <property type="match status" value="1"/>
</dbReference>
<dbReference type="InterPro" id="IPR023214">
    <property type="entry name" value="HAD_sf"/>
</dbReference>
<evidence type="ECO:0000256" key="1">
    <source>
        <dbReference type="ARBA" id="ARBA00022723"/>
    </source>
</evidence>
<comment type="caution">
    <text evidence="4">The sequence shown here is derived from an EMBL/GenBank/DDBJ whole genome shotgun (WGS) entry which is preliminary data.</text>
</comment>
<dbReference type="SFLD" id="SFLDG01129">
    <property type="entry name" value="C1.5:_HAD__Beta-PGM__Phosphata"/>
    <property type="match status" value="1"/>
</dbReference>
<dbReference type="Gene3D" id="1.10.150.520">
    <property type="match status" value="1"/>
</dbReference>
<reference evidence="4" key="1">
    <citation type="journal article" date="2014" name="Int. J. Syst. Evol. Microbiol.">
        <title>Complete genome sequence of Corynebacterium casei LMG S-19264T (=DSM 44701T), isolated from a smear-ripened cheese.</title>
        <authorList>
            <consortium name="US DOE Joint Genome Institute (JGI-PGF)"/>
            <person name="Walter F."/>
            <person name="Albersmeier A."/>
            <person name="Kalinowski J."/>
            <person name="Ruckert C."/>
        </authorList>
    </citation>
    <scope>NUCLEOTIDE SEQUENCE</scope>
    <source>
        <strain evidence="4">CGMCC 1.15519</strain>
    </source>
</reference>
<dbReference type="GO" id="GO:0016791">
    <property type="term" value="F:phosphatase activity"/>
    <property type="evidence" value="ECO:0007669"/>
    <property type="project" value="TreeGrafter"/>
</dbReference>
<organism evidence="4 5">
    <name type="scientific">Sandarakinorhabdus glacialis</name>
    <dbReference type="NCBI Taxonomy" id="1614636"/>
    <lineage>
        <taxon>Bacteria</taxon>
        <taxon>Pseudomonadati</taxon>
        <taxon>Pseudomonadota</taxon>
        <taxon>Alphaproteobacteria</taxon>
        <taxon>Sphingomonadales</taxon>
        <taxon>Sphingosinicellaceae</taxon>
        <taxon>Sandarakinorhabdus</taxon>
    </lineage>
</organism>
<keyword evidence="1" id="KW-0479">Metal-binding</keyword>
<evidence type="ECO:0000313" key="4">
    <source>
        <dbReference type="EMBL" id="GGE14545.1"/>
    </source>
</evidence>
<dbReference type="SFLD" id="SFLDS00003">
    <property type="entry name" value="Haloacid_Dehalogenase"/>
    <property type="match status" value="1"/>
</dbReference>
<keyword evidence="2" id="KW-0378">Hydrolase</keyword>
<gene>
    <name evidence="4" type="ORF">GCM10011529_21200</name>
</gene>
<evidence type="ECO:0000313" key="5">
    <source>
        <dbReference type="Proteomes" id="UP000635071"/>
    </source>
</evidence>
<proteinExistence type="predicted"/>
<dbReference type="EMBL" id="BMJM01000006">
    <property type="protein sequence ID" value="GGE14545.1"/>
    <property type="molecule type" value="Genomic_DNA"/>
</dbReference>
<name>A0A916ZUI1_9SPHN</name>
<dbReference type="InterPro" id="IPR051400">
    <property type="entry name" value="HAD-like_hydrolase"/>
</dbReference>
<dbReference type="RefSeq" id="WP_188762912.1">
    <property type="nucleotide sequence ID" value="NZ_BMJM01000006.1"/>
</dbReference>
<evidence type="ECO:0000256" key="3">
    <source>
        <dbReference type="ARBA" id="ARBA00022842"/>
    </source>
</evidence>
<dbReference type="Pfam" id="PF00702">
    <property type="entry name" value="Hydrolase"/>
    <property type="match status" value="1"/>
</dbReference>
<reference evidence="4" key="2">
    <citation type="submission" date="2020-09" db="EMBL/GenBank/DDBJ databases">
        <authorList>
            <person name="Sun Q."/>
            <person name="Zhou Y."/>
        </authorList>
    </citation>
    <scope>NUCLEOTIDE SEQUENCE</scope>
    <source>
        <strain evidence="4">CGMCC 1.15519</strain>
    </source>
</reference>
<dbReference type="AlphaFoldDB" id="A0A916ZUI1"/>
<sequence>MNRVIVFDLDDTLYLERDYVLSGFVAVGDWLLAEHGKTGFAAAAWRRFKAGQRGTIFDASLAELGVSPWPGLVAGLVDVYRRHVPYIALQRDAAAWLSAPPRGTALALLTDGPVASQSRKIAALGLDRAGLSPLVLSDEWGSEYRKPHDRGFRHIQDACGVAGRDCVYVGDNAAKDFVAPRRLGWRTVQIVRPGAIHAGPPATADHAADAVIASFAELTGVLQFDFA</sequence>
<dbReference type="Proteomes" id="UP000635071">
    <property type="component" value="Unassembled WGS sequence"/>
</dbReference>
<dbReference type="PANTHER" id="PTHR46470:SF2">
    <property type="entry name" value="GLYCERALDEHYDE 3-PHOSPHATE PHOSPHATASE"/>
    <property type="match status" value="1"/>
</dbReference>